<dbReference type="GO" id="GO:0051539">
    <property type="term" value="F:4 iron, 4 sulfur cluster binding"/>
    <property type="evidence" value="ECO:0007669"/>
    <property type="project" value="UniProtKB-KW"/>
</dbReference>
<evidence type="ECO:0000256" key="2">
    <source>
        <dbReference type="ARBA" id="ARBA00022485"/>
    </source>
</evidence>
<dbReference type="AlphaFoldDB" id="A0A8E2F207"/>
<dbReference type="PANTHER" id="PTHR21339">
    <property type="entry name" value="RADICAL S-ADENOSYL METHIONINE DOMAIN-CONTAINING PROTEIN 2"/>
    <property type="match status" value="1"/>
</dbReference>
<protein>
    <recommendedName>
        <fullName evidence="5">Radical SAM core domain-containing protein</fullName>
    </recommendedName>
</protein>
<keyword evidence="2" id="KW-0004">4Fe-4S</keyword>
<dbReference type="InterPro" id="IPR051196">
    <property type="entry name" value="RSAD2/Viperin_antiviral"/>
</dbReference>
<keyword evidence="2" id="KW-0411">Iron-sulfur</keyword>
<reference evidence="3 4" key="1">
    <citation type="journal article" date="2016" name="Nat. Commun.">
        <title>Ectomycorrhizal ecology is imprinted in the genome of the dominant symbiotic fungus Cenococcum geophilum.</title>
        <authorList>
            <consortium name="DOE Joint Genome Institute"/>
            <person name="Peter M."/>
            <person name="Kohler A."/>
            <person name="Ohm R.A."/>
            <person name="Kuo A."/>
            <person name="Krutzmann J."/>
            <person name="Morin E."/>
            <person name="Arend M."/>
            <person name="Barry K.W."/>
            <person name="Binder M."/>
            <person name="Choi C."/>
            <person name="Clum A."/>
            <person name="Copeland A."/>
            <person name="Grisel N."/>
            <person name="Haridas S."/>
            <person name="Kipfer T."/>
            <person name="LaButti K."/>
            <person name="Lindquist E."/>
            <person name="Lipzen A."/>
            <person name="Maire R."/>
            <person name="Meier B."/>
            <person name="Mihaltcheva S."/>
            <person name="Molinier V."/>
            <person name="Murat C."/>
            <person name="Poggeler S."/>
            <person name="Quandt C.A."/>
            <person name="Sperisen C."/>
            <person name="Tritt A."/>
            <person name="Tisserant E."/>
            <person name="Crous P.W."/>
            <person name="Henrissat B."/>
            <person name="Nehls U."/>
            <person name="Egli S."/>
            <person name="Spatafora J.W."/>
            <person name="Grigoriev I.V."/>
            <person name="Martin F.M."/>
        </authorList>
    </citation>
    <scope>NUCLEOTIDE SEQUENCE [LARGE SCALE GENOMIC DNA]</scope>
    <source>
        <strain evidence="3 4">CBS 207.34</strain>
    </source>
</reference>
<keyword evidence="4" id="KW-1185">Reference proteome</keyword>
<name>A0A8E2F207_9PEZI</name>
<dbReference type="OrthoDB" id="549750at2759"/>
<accession>A0A8E2F207</accession>
<comment type="cofactor">
    <cofactor evidence="1">
        <name>[4Fe-4S] cluster</name>
        <dbReference type="ChEBI" id="CHEBI:49883"/>
    </cofactor>
</comment>
<dbReference type="Proteomes" id="UP000250140">
    <property type="component" value="Unassembled WGS sequence"/>
</dbReference>
<evidence type="ECO:0000256" key="1">
    <source>
        <dbReference type="ARBA" id="ARBA00001966"/>
    </source>
</evidence>
<dbReference type="InterPro" id="IPR058240">
    <property type="entry name" value="rSAM_sf"/>
</dbReference>
<dbReference type="PANTHER" id="PTHR21339:SF0">
    <property type="entry name" value="S-ADENOSYLMETHIONINE-DEPENDENT NUCLEOTIDE DEHYDRATASE RSAD2"/>
    <property type="match status" value="1"/>
</dbReference>
<feature type="non-terminal residue" evidence="3">
    <location>
        <position position="1"/>
    </location>
</feature>
<evidence type="ECO:0008006" key="5">
    <source>
        <dbReference type="Google" id="ProtNLM"/>
    </source>
</evidence>
<keyword evidence="2" id="KW-0479">Metal-binding</keyword>
<proteinExistence type="predicted"/>
<sequence length="187" mass="21424">VGEGGWDNVAQLRRIAGWCGRYGIKFKLNTVVCSLNWREDMVERVRELAPFRWKVFQVLVVVGENENDLRKRDARKFVVSDEEFEYFCERHKGVKGFVAEPNRLMKSSYLILDEYMRFLDKGDGEEKTSESILDVGVQKALSQVHWDQESFAERGGIYDWTKEAGVSSSGEGCGGELGGVKKEELNW</sequence>
<evidence type="ECO:0000313" key="4">
    <source>
        <dbReference type="Proteomes" id="UP000250140"/>
    </source>
</evidence>
<dbReference type="SUPFAM" id="SSF102114">
    <property type="entry name" value="Radical SAM enzymes"/>
    <property type="match status" value="1"/>
</dbReference>
<gene>
    <name evidence="3" type="ORF">AOQ84DRAFT_292603</name>
</gene>
<dbReference type="EMBL" id="KV749613">
    <property type="protein sequence ID" value="OCL08696.1"/>
    <property type="molecule type" value="Genomic_DNA"/>
</dbReference>
<organism evidence="3 4">
    <name type="scientific">Glonium stellatum</name>
    <dbReference type="NCBI Taxonomy" id="574774"/>
    <lineage>
        <taxon>Eukaryota</taxon>
        <taxon>Fungi</taxon>
        <taxon>Dikarya</taxon>
        <taxon>Ascomycota</taxon>
        <taxon>Pezizomycotina</taxon>
        <taxon>Dothideomycetes</taxon>
        <taxon>Pleosporomycetidae</taxon>
        <taxon>Gloniales</taxon>
        <taxon>Gloniaceae</taxon>
        <taxon>Glonium</taxon>
    </lineage>
</organism>
<evidence type="ECO:0000313" key="3">
    <source>
        <dbReference type="EMBL" id="OCL08696.1"/>
    </source>
</evidence>
<keyword evidence="2" id="KW-0408">Iron</keyword>